<dbReference type="InterPro" id="IPR021725">
    <property type="entry name" value="Cdd1"/>
</dbReference>
<evidence type="ECO:0000313" key="1">
    <source>
        <dbReference type="EMBL" id="ROQ29985.1"/>
    </source>
</evidence>
<name>A0A3N1PMQ6_9GAMM</name>
<dbReference type="Pfam" id="PF11731">
    <property type="entry name" value="Cdd1"/>
    <property type="match status" value="1"/>
</dbReference>
<dbReference type="Gene3D" id="1.10.150.20">
    <property type="entry name" value="5' to 3' exonuclease, C-terminal subdomain"/>
    <property type="match status" value="1"/>
</dbReference>
<comment type="caution">
    <text evidence="1">The sequence shown here is derived from an EMBL/GenBank/DDBJ whole genome shotgun (WGS) entry which is preliminary data.</text>
</comment>
<accession>A0A3N1PMQ6</accession>
<proteinExistence type="predicted"/>
<protein>
    <submittedName>
        <fullName evidence="1">Pathogenicity locus Cdd1 protein</fullName>
    </submittedName>
</protein>
<evidence type="ECO:0000313" key="2">
    <source>
        <dbReference type="Proteomes" id="UP000268033"/>
    </source>
</evidence>
<reference evidence="1 2" key="1">
    <citation type="submission" date="2018-11" db="EMBL/GenBank/DDBJ databases">
        <title>Genomic Encyclopedia of Type Strains, Phase IV (KMG-IV): sequencing the most valuable type-strain genomes for metagenomic binning, comparative biology and taxonomic classification.</title>
        <authorList>
            <person name="Goeker M."/>
        </authorList>
    </citation>
    <scope>NUCLEOTIDE SEQUENCE [LARGE SCALE GENOMIC DNA]</scope>
    <source>
        <strain evidence="1 2">DSM 21945</strain>
    </source>
</reference>
<dbReference type="EMBL" id="RJUL01000002">
    <property type="protein sequence ID" value="ROQ29985.1"/>
    <property type="molecule type" value="Genomic_DNA"/>
</dbReference>
<keyword evidence="2" id="KW-1185">Reference proteome</keyword>
<gene>
    <name evidence="1" type="ORF">EDC28_102364</name>
</gene>
<dbReference type="STRING" id="584787.GCA_001247655_02342"/>
<organism evidence="1 2">
    <name type="scientific">Gallaecimonas pentaromativorans</name>
    <dbReference type="NCBI Taxonomy" id="584787"/>
    <lineage>
        <taxon>Bacteria</taxon>
        <taxon>Pseudomonadati</taxon>
        <taxon>Pseudomonadota</taxon>
        <taxon>Gammaproteobacteria</taxon>
        <taxon>Enterobacterales</taxon>
        <taxon>Gallaecimonadaceae</taxon>
        <taxon>Gallaecimonas</taxon>
    </lineage>
</organism>
<dbReference type="RefSeq" id="WP_123420815.1">
    <property type="nucleotide sequence ID" value="NZ_JBLXEP010000005.1"/>
</dbReference>
<dbReference type="Proteomes" id="UP000268033">
    <property type="component" value="Unassembled WGS sequence"/>
</dbReference>
<sequence length="96" mass="10760">MNPAKVSRDNLSRLTDLPNIGKASAEDLRLLGIFKPEDVTGQDPLVLYQRLCQLTASRQDPCVLDVLMSVTDFMAGGEPQPWWAFTAQRKRLYPAL</sequence>
<dbReference type="AlphaFoldDB" id="A0A3N1PMQ6"/>